<name>A0ABR3QVR6_9PLEO</name>
<evidence type="ECO:0000313" key="2">
    <source>
        <dbReference type="Proteomes" id="UP001521222"/>
    </source>
</evidence>
<evidence type="ECO:0000313" key="1">
    <source>
        <dbReference type="EMBL" id="KAL1596225.1"/>
    </source>
</evidence>
<dbReference type="Proteomes" id="UP001521222">
    <property type="component" value="Unassembled WGS sequence"/>
</dbReference>
<comment type="caution">
    <text evidence="1">The sequence shown here is derived from an EMBL/GenBank/DDBJ whole genome shotgun (WGS) entry which is preliminary data.</text>
</comment>
<organism evidence="1 2">
    <name type="scientific">Nothophoma quercina</name>
    <dbReference type="NCBI Taxonomy" id="749835"/>
    <lineage>
        <taxon>Eukaryota</taxon>
        <taxon>Fungi</taxon>
        <taxon>Dikarya</taxon>
        <taxon>Ascomycota</taxon>
        <taxon>Pezizomycotina</taxon>
        <taxon>Dothideomycetes</taxon>
        <taxon>Pleosporomycetidae</taxon>
        <taxon>Pleosporales</taxon>
        <taxon>Pleosporineae</taxon>
        <taxon>Didymellaceae</taxon>
        <taxon>Nothophoma</taxon>
    </lineage>
</organism>
<proteinExistence type="predicted"/>
<reference evidence="1 2" key="1">
    <citation type="submission" date="2024-02" db="EMBL/GenBank/DDBJ databases">
        <title>De novo assembly and annotation of 12 fungi associated with fruit tree decline syndrome in Ontario, Canada.</title>
        <authorList>
            <person name="Sulman M."/>
            <person name="Ellouze W."/>
            <person name="Ilyukhin E."/>
        </authorList>
    </citation>
    <scope>NUCLEOTIDE SEQUENCE [LARGE SCALE GENOMIC DNA]</scope>
    <source>
        <strain evidence="1 2">M97-236</strain>
    </source>
</reference>
<keyword evidence="2" id="KW-1185">Reference proteome</keyword>
<accession>A0ABR3QVR6</accession>
<gene>
    <name evidence="1" type="ORF">SLS59_007924</name>
</gene>
<sequence length="242" mass="27489">MSTVEVSMKHGRSTGGDKNDLAAVRTLSRIQAKVESLSGQQEQLAESRGEILISREDFIQKSKYVREQRDQTANAEVKFMNVLRKHYNSLNTPFPIELDAAYLVVDDERNKLGSLEVEHMDTADELGAQEWAFMEQENDLYQFELRQLFDDDTDLDEHPQQIVSSQRTDPIAPSVSVQYQVATVEHSRLVDRFRAMRRSIADIIDVTILSADDAKLLDPEDIAPSFSELLTQLADCEATAYF</sequence>
<protein>
    <submittedName>
        <fullName evidence="1">Uncharacterized protein</fullName>
    </submittedName>
</protein>
<dbReference type="EMBL" id="JAKIXB020000029">
    <property type="protein sequence ID" value="KAL1596225.1"/>
    <property type="molecule type" value="Genomic_DNA"/>
</dbReference>